<feature type="region of interest" description="Disordered" evidence="1">
    <location>
        <begin position="773"/>
        <end position="802"/>
    </location>
</feature>
<evidence type="ECO:0000313" key="3">
    <source>
        <dbReference type="EMBL" id="KAF2118639.1"/>
    </source>
</evidence>
<dbReference type="OrthoDB" id="270167at2759"/>
<dbReference type="Pfam" id="PF06985">
    <property type="entry name" value="HET"/>
    <property type="match status" value="1"/>
</dbReference>
<evidence type="ECO:0000313" key="4">
    <source>
        <dbReference type="Proteomes" id="UP000799770"/>
    </source>
</evidence>
<dbReference type="AlphaFoldDB" id="A0A6A5ZGN2"/>
<sequence length="910" mass="103535">MIDDLNNPKQLQGIFGLRQYVDSILEHRSNRAHAEKWAKNLRFLTFDDGQGKTDPERASEDLNLTGQCLPCEQNLPLAYPPHVGTSDRNPRRDKAKVQQWLSESQQYPNPCVHIKSLASHCFDCCHPRFPLFPNSGTVSKFRIRRLRPRGAHWQELSNCCHFVAVSYCWSSTDGESEVDKYTVTEEDGTERPCRTPRSIIDRAVEFARHNGVRMIWIDQECIQQDDPNEKEQAVQGMDLVYSRAIFTIGLFSSRLRQADIDILSSRLVEPVTKHSRRADRSHHRAQKALDCFRNIVLDRWNTRAWILQEAFASRGNMILLFPIAENLDLEGCTFIRQDLSRTEVATTLRHIGYLLKARLQIYRPKNEIEDMGVYDWAEVEQRAQWFSPHMGVPSLWTFYFNDEEARISCNAAVALSFLQGRYNTIAADRLAICANLCDWDFRLDTYSIERTNLPLSACFIVLAMMNGDHSLLVPELCPTLAPVSDGPHGVRGTEFSWTPSNTNALMTSHLSTSNPKGMVYGITNANIYHMCSAGFRTEGVLWKIDRFINLIDLQTKHAASWSRVQQNVKASRQAKKRLLTATTHILYSILSTLRHQSLFEEADAIWQSISGLHLTKETDHPTVPEYFTDVPEVFRLENRRRLFDLALSASGVPYHIWLVDIVMQQGGLWVGRRTTSPFDNDAEPYIGQVSSKELFDPLLSDPLSPNFTERMNLTMVERLLALSSKANPDRGNVTDSGLAQIVQSSYAFAIVQHPEVDNIGGVPRPVLNRALISSPKDAQGNDKYSSGKKFRSYEEQPPLGTSQTVGLERKILDLHGAGKQWQRGIFNVKGNVDGSVFVLTPWFDRLETIPRPELRSMSVSWVVRPVDTEETLCSHGHHNTGLMGSFRTEGMVQGMWKYQTMAPMCKYRLL</sequence>
<reference evidence="3" key="1">
    <citation type="journal article" date="2020" name="Stud. Mycol.">
        <title>101 Dothideomycetes genomes: a test case for predicting lifestyles and emergence of pathogens.</title>
        <authorList>
            <person name="Haridas S."/>
            <person name="Albert R."/>
            <person name="Binder M."/>
            <person name="Bloem J."/>
            <person name="Labutti K."/>
            <person name="Salamov A."/>
            <person name="Andreopoulos B."/>
            <person name="Baker S."/>
            <person name="Barry K."/>
            <person name="Bills G."/>
            <person name="Bluhm B."/>
            <person name="Cannon C."/>
            <person name="Castanera R."/>
            <person name="Culley D."/>
            <person name="Daum C."/>
            <person name="Ezra D."/>
            <person name="Gonzalez J."/>
            <person name="Henrissat B."/>
            <person name="Kuo A."/>
            <person name="Liang C."/>
            <person name="Lipzen A."/>
            <person name="Lutzoni F."/>
            <person name="Magnuson J."/>
            <person name="Mondo S."/>
            <person name="Nolan M."/>
            <person name="Ohm R."/>
            <person name="Pangilinan J."/>
            <person name="Park H.-J."/>
            <person name="Ramirez L."/>
            <person name="Alfaro M."/>
            <person name="Sun H."/>
            <person name="Tritt A."/>
            <person name="Yoshinaga Y."/>
            <person name="Zwiers L.-H."/>
            <person name="Turgeon B."/>
            <person name="Goodwin S."/>
            <person name="Spatafora J."/>
            <person name="Crous P."/>
            <person name="Grigoriev I."/>
        </authorList>
    </citation>
    <scope>NUCLEOTIDE SEQUENCE</scope>
    <source>
        <strain evidence="3">CBS 627.86</strain>
    </source>
</reference>
<name>A0A6A5ZGN2_9PLEO</name>
<dbReference type="PANTHER" id="PTHR33112">
    <property type="entry name" value="DOMAIN PROTEIN, PUTATIVE-RELATED"/>
    <property type="match status" value="1"/>
</dbReference>
<protein>
    <submittedName>
        <fullName evidence="3">Heterokaryon incompatibility protein-domain-containing protein</fullName>
    </submittedName>
</protein>
<dbReference type="PANTHER" id="PTHR33112:SF12">
    <property type="entry name" value="HETEROKARYON INCOMPATIBILITY DOMAIN-CONTAINING PROTEIN"/>
    <property type="match status" value="1"/>
</dbReference>
<accession>A0A6A5ZGN2</accession>
<dbReference type="EMBL" id="ML977316">
    <property type="protein sequence ID" value="KAF2118639.1"/>
    <property type="molecule type" value="Genomic_DNA"/>
</dbReference>
<dbReference type="InterPro" id="IPR010730">
    <property type="entry name" value="HET"/>
</dbReference>
<feature type="domain" description="Heterokaryon incompatibility" evidence="2">
    <location>
        <begin position="162"/>
        <end position="309"/>
    </location>
</feature>
<evidence type="ECO:0000256" key="1">
    <source>
        <dbReference type="SAM" id="MobiDB-lite"/>
    </source>
</evidence>
<dbReference type="Proteomes" id="UP000799770">
    <property type="component" value="Unassembled WGS sequence"/>
</dbReference>
<organism evidence="3 4">
    <name type="scientific">Lophiotrema nucula</name>
    <dbReference type="NCBI Taxonomy" id="690887"/>
    <lineage>
        <taxon>Eukaryota</taxon>
        <taxon>Fungi</taxon>
        <taxon>Dikarya</taxon>
        <taxon>Ascomycota</taxon>
        <taxon>Pezizomycotina</taxon>
        <taxon>Dothideomycetes</taxon>
        <taxon>Pleosporomycetidae</taxon>
        <taxon>Pleosporales</taxon>
        <taxon>Lophiotremataceae</taxon>
        <taxon>Lophiotrema</taxon>
    </lineage>
</organism>
<proteinExistence type="predicted"/>
<evidence type="ECO:0000259" key="2">
    <source>
        <dbReference type="Pfam" id="PF06985"/>
    </source>
</evidence>
<keyword evidence="4" id="KW-1185">Reference proteome</keyword>
<gene>
    <name evidence="3" type="ORF">BDV96DRAFT_568264</name>
</gene>